<dbReference type="AlphaFoldDB" id="A0A402CQZ8"/>
<organism evidence="1 2">
    <name type="scientific">Capsulimonas corticalis</name>
    <dbReference type="NCBI Taxonomy" id="2219043"/>
    <lineage>
        <taxon>Bacteria</taxon>
        <taxon>Bacillati</taxon>
        <taxon>Armatimonadota</taxon>
        <taxon>Armatimonadia</taxon>
        <taxon>Capsulimonadales</taxon>
        <taxon>Capsulimonadaceae</taxon>
        <taxon>Capsulimonas</taxon>
    </lineage>
</organism>
<dbReference type="EMBL" id="AP025739">
    <property type="protein sequence ID" value="BDI34442.1"/>
    <property type="molecule type" value="Genomic_DNA"/>
</dbReference>
<protein>
    <submittedName>
        <fullName evidence="1">Uncharacterized protein</fullName>
    </submittedName>
</protein>
<reference evidence="1 2" key="1">
    <citation type="journal article" date="2019" name="Int. J. Syst. Evol. Microbiol.">
        <title>Capsulimonas corticalis gen. nov., sp. nov., an aerobic capsulated bacterium, of a novel bacterial order, Capsulimonadales ord. nov., of the class Armatimonadia of the phylum Armatimonadetes.</title>
        <authorList>
            <person name="Li J."/>
            <person name="Kudo C."/>
            <person name="Tonouchi A."/>
        </authorList>
    </citation>
    <scope>NUCLEOTIDE SEQUENCE [LARGE SCALE GENOMIC DNA]</scope>
    <source>
        <strain evidence="1 2">AX-7</strain>
    </source>
</reference>
<evidence type="ECO:0000313" key="2">
    <source>
        <dbReference type="Proteomes" id="UP000287394"/>
    </source>
</evidence>
<proteinExistence type="predicted"/>
<gene>
    <name evidence="1" type="ORF">CCAX7_64930</name>
</gene>
<dbReference type="KEGG" id="ccot:CCAX7_64930"/>
<dbReference type="Proteomes" id="UP000287394">
    <property type="component" value="Chromosome"/>
</dbReference>
<accession>A0A402CQZ8</accession>
<keyword evidence="2" id="KW-1185">Reference proteome</keyword>
<evidence type="ECO:0000313" key="1">
    <source>
        <dbReference type="EMBL" id="BDI34442.1"/>
    </source>
</evidence>
<name>A0A402CQZ8_9BACT</name>
<sequence length="295" mass="31243">MEDAAIASVTGTPDLGAGASLHGKQVFPTNNAWNTAIDTAPVDPNSNTLIASIGAATHIHPDFGSNASYGIPYVVVSGTQAKVPVSFVYASESDKGPYPIPANAPIEGGSDGHVLVIDRDHWLLYEMFSANRPAGGKGWTAGAGAIWNLNTNATRPAGWTSADAAGLPIFPGLVRRDEVTAGVIKHAIRFTCVHTRHAYTAPASHFASSLTGAQYPPMGMRVRLKASVNISGYPAGAKVVLTAMKKYGMILADNGSNWYFQGMTDTHWNDNDMNTLKQLKGSDFEVVKMGTIVTR</sequence>